<proteinExistence type="predicted"/>
<dbReference type="PANTHER" id="PTHR44591:SF3">
    <property type="entry name" value="RESPONSE REGULATORY DOMAIN-CONTAINING PROTEIN"/>
    <property type="match status" value="1"/>
</dbReference>
<evidence type="ECO:0000259" key="4">
    <source>
        <dbReference type="PROSITE" id="PS50112"/>
    </source>
</evidence>
<dbReference type="CDD" id="cd17534">
    <property type="entry name" value="REC_DC-like"/>
    <property type="match status" value="1"/>
</dbReference>
<dbReference type="AlphaFoldDB" id="A0ABD4TL21"/>
<organism evidence="6 7">
    <name type="scientific">Methanocalculus taiwanensis</name>
    <dbReference type="NCBI Taxonomy" id="106207"/>
    <lineage>
        <taxon>Archaea</taxon>
        <taxon>Methanobacteriati</taxon>
        <taxon>Methanobacteriota</taxon>
        <taxon>Stenosarchaea group</taxon>
        <taxon>Methanomicrobia</taxon>
        <taxon>Methanomicrobiales</taxon>
        <taxon>Methanocalculaceae</taxon>
        <taxon>Methanocalculus</taxon>
    </lineage>
</organism>
<dbReference type="InterPro" id="IPR050595">
    <property type="entry name" value="Bact_response_regulator"/>
</dbReference>
<evidence type="ECO:0000259" key="5">
    <source>
        <dbReference type="PROSITE" id="PS50113"/>
    </source>
</evidence>
<accession>A0ABD4TL21</accession>
<dbReference type="CDD" id="cd00130">
    <property type="entry name" value="PAS"/>
    <property type="match status" value="1"/>
</dbReference>
<protein>
    <submittedName>
        <fullName evidence="6">Response regulator</fullName>
    </submittedName>
</protein>
<feature type="modified residue" description="4-aspartylphosphate" evidence="2">
    <location>
        <position position="68"/>
    </location>
</feature>
<dbReference type="InterPro" id="IPR035965">
    <property type="entry name" value="PAS-like_dom_sf"/>
</dbReference>
<dbReference type="EMBL" id="VOTZ01000035">
    <property type="protein sequence ID" value="MCQ1539526.1"/>
    <property type="molecule type" value="Genomic_DNA"/>
</dbReference>
<dbReference type="SUPFAM" id="SSF52172">
    <property type="entry name" value="CheY-like"/>
    <property type="match status" value="1"/>
</dbReference>
<feature type="domain" description="Response regulatory" evidence="3">
    <location>
        <begin position="18"/>
        <end position="133"/>
    </location>
</feature>
<dbReference type="NCBIfam" id="TIGR00229">
    <property type="entry name" value="sensory_box"/>
    <property type="match status" value="1"/>
</dbReference>
<keyword evidence="1 2" id="KW-0597">Phosphoprotein</keyword>
<gene>
    <name evidence="6" type="ORF">FTO68_11115</name>
</gene>
<dbReference type="PROSITE" id="PS50112">
    <property type="entry name" value="PAS"/>
    <property type="match status" value="1"/>
</dbReference>
<dbReference type="InterPro" id="IPR001789">
    <property type="entry name" value="Sig_transdc_resp-reg_receiver"/>
</dbReference>
<reference evidence="6 7" key="1">
    <citation type="submission" date="2019-08" db="EMBL/GenBank/DDBJ databases">
        <authorList>
            <person name="Chen S.-C."/>
            <person name="Lai M.-C."/>
            <person name="You Y.-T."/>
        </authorList>
    </citation>
    <scope>NUCLEOTIDE SEQUENCE [LARGE SCALE GENOMIC DNA]</scope>
    <source>
        <strain evidence="6 7">P2F9704a</strain>
    </source>
</reference>
<dbReference type="SUPFAM" id="SSF55785">
    <property type="entry name" value="PYP-like sensor domain (PAS domain)"/>
    <property type="match status" value="1"/>
</dbReference>
<evidence type="ECO:0000256" key="2">
    <source>
        <dbReference type="PROSITE-ProRule" id="PRU00169"/>
    </source>
</evidence>
<evidence type="ECO:0000313" key="6">
    <source>
        <dbReference type="EMBL" id="MCQ1539526.1"/>
    </source>
</evidence>
<dbReference type="Pfam" id="PF00072">
    <property type="entry name" value="Response_reg"/>
    <property type="match status" value="1"/>
</dbReference>
<dbReference type="PROSITE" id="PS50110">
    <property type="entry name" value="RESPONSE_REGULATORY"/>
    <property type="match status" value="1"/>
</dbReference>
<evidence type="ECO:0000256" key="1">
    <source>
        <dbReference type="ARBA" id="ARBA00022553"/>
    </source>
</evidence>
<dbReference type="PANTHER" id="PTHR44591">
    <property type="entry name" value="STRESS RESPONSE REGULATOR PROTEIN 1"/>
    <property type="match status" value="1"/>
</dbReference>
<dbReference type="SMART" id="SM00448">
    <property type="entry name" value="REC"/>
    <property type="match status" value="1"/>
</dbReference>
<evidence type="ECO:0000313" key="7">
    <source>
        <dbReference type="Proteomes" id="UP001524383"/>
    </source>
</evidence>
<name>A0ABD4TL21_9EURY</name>
<feature type="domain" description="PAC" evidence="5">
    <location>
        <begin position="225"/>
        <end position="277"/>
    </location>
</feature>
<comment type="caution">
    <text evidence="6">The sequence shown here is derived from an EMBL/GenBank/DDBJ whole genome shotgun (WGS) entry which is preliminary data.</text>
</comment>
<evidence type="ECO:0000259" key="3">
    <source>
        <dbReference type="PROSITE" id="PS50110"/>
    </source>
</evidence>
<dbReference type="InterPro" id="IPR011006">
    <property type="entry name" value="CheY-like_superfamily"/>
</dbReference>
<dbReference type="Gene3D" id="3.30.450.20">
    <property type="entry name" value="PAS domain"/>
    <property type="match status" value="1"/>
</dbReference>
<sequence length="302" mass="33659">MLLAITVSKGEFDMTDNSVWIVEDESIVAMDLKSRLQSRGYDVLGISGSGEDAVEKIRQHKPDIVLMDIVLKGEMDGITAAGIVREELRIPVVYLTAYADTQTLDRAKQTEPYGYIIKPFKESDVISTLEVALYKASMERKLRESERWIQTMIRSTGEGIIATDTKGLVKFMNPVAENLTGYDEKAVIGKPASEIFSLTMEGPGTSPLDPVNRALANEGSLSSDEDERIVLIAKDGTKRYIGYIAAPIKDDRKQLMGVVLAFRDLTERIRIEEMVKRVVPGIRATPFRDLLKEEMDRLGHSS</sequence>
<dbReference type="PROSITE" id="PS50113">
    <property type="entry name" value="PAC"/>
    <property type="match status" value="1"/>
</dbReference>
<dbReference type="SMART" id="SM00091">
    <property type="entry name" value="PAS"/>
    <property type="match status" value="1"/>
</dbReference>
<dbReference type="Gene3D" id="3.40.50.2300">
    <property type="match status" value="1"/>
</dbReference>
<dbReference type="Proteomes" id="UP001524383">
    <property type="component" value="Unassembled WGS sequence"/>
</dbReference>
<dbReference type="InterPro" id="IPR000700">
    <property type="entry name" value="PAS-assoc_C"/>
</dbReference>
<dbReference type="Pfam" id="PF13426">
    <property type="entry name" value="PAS_9"/>
    <property type="match status" value="1"/>
</dbReference>
<keyword evidence="7" id="KW-1185">Reference proteome</keyword>
<feature type="domain" description="PAS" evidence="4">
    <location>
        <begin position="145"/>
        <end position="218"/>
    </location>
</feature>
<dbReference type="InterPro" id="IPR000014">
    <property type="entry name" value="PAS"/>
</dbReference>